<comment type="catalytic activity">
    <reaction evidence="4 5">
        <text>L-glutaminyl-[peptide chain release factor] + S-adenosyl-L-methionine = N(5)-methyl-L-glutaminyl-[peptide chain release factor] + S-adenosyl-L-homocysteine + H(+)</text>
        <dbReference type="Rhea" id="RHEA:42896"/>
        <dbReference type="Rhea" id="RHEA-COMP:10271"/>
        <dbReference type="Rhea" id="RHEA-COMP:10272"/>
        <dbReference type="ChEBI" id="CHEBI:15378"/>
        <dbReference type="ChEBI" id="CHEBI:30011"/>
        <dbReference type="ChEBI" id="CHEBI:57856"/>
        <dbReference type="ChEBI" id="CHEBI:59789"/>
        <dbReference type="ChEBI" id="CHEBI:61891"/>
        <dbReference type="EC" id="2.1.1.297"/>
    </reaction>
</comment>
<comment type="caution">
    <text evidence="5">Lacks conserved residue(s) required for the propagation of feature annotation.</text>
</comment>
<dbReference type="InterPro" id="IPR004556">
    <property type="entry name" value="HemK-like"/>
</dbReference>
<dbReference type="EC" id="2.1.1.297" evidence="5"/>
<dbReference type="InterPro" id="IPR007848">
    <property type="entry name" value="Small_mtfrase_dom"/>
</dbReference>
<feature type="domain" description="Methyltransferase small" evidence="6">
    <location>
        <begin position="104"/>
        <end position="197"/>
    </location>
</feature>
<sequence>MLNVLDAINLSSTYLEKKNISSPRLNAELLLAEVLSCKRIDLYLSFDRPLTEHEINDYREFIRRRGNHEPLQYIIGKAEFYGNEFIVNENVLIPRPETEILVDEVIAKNVNSSSLKILDVGTGSGIIAVSLAKELITANFDAFDVSEEAVNIALKNASLNGVSDKINFFVADIFNYEGNNDYYDIIVSNPPYISHEDYNNLEIDVKEYEPKISLTDLQDGLTYYKTIINKSSKWLKKDGYLFFEIGYNQGKDVENLMNEYFYDIKVVKDFQNFDRVIYGVKK</sequence>
<dbReference type="GO" id="GO:0102559">
    <property type="term" value="F:peptide chain release factor N(5)-glutamine methyltransferase activity"/>
    <property type="evidence" value="ECO:0007669"/>
    <property type="project" value="UniProtKB-EC"/>
</dbReference>
<evidence type="ECO:0000256" key="5">
    <source>
        <dbReference type="HAMAP-Rule" id="MF_02126"/>
    </source>
</evidence>
<dbReference type="GO" id="GO:0032259">
    <property type="term" value="P:methylation"/>
    <property type="evidence" value="ECO:0007669"/>
    <property type="project" value="UniProtKB-KW"/>
</dbReference>
<evidence type="ECO:0000256" key="1">
    <source>
        <dbReference type="ARBA" id="ARBA00022603"/>
    </source>
</evidence>
<feature type="binding site" evidence="5">
    <location>
        <begin position="121"/>
        <end position="125"/>
    </location>
    <ligand>
        <name>S-adenosyl-L-methionine</name>
        <dbReference type="ChEBI" id="CHEBI:59789"/>
    </ligand>
</feature>
<evidence type="ECO:0000259" key="6">
    <source>
        <dbReference type="Pfam" id="PF05175"/>
    </source>
</evidence>
<dbReference type="InterPro" id="IPR029063">
    <property type="entry name" value="SAM-dependent_MTases_sf"/>
</dbReference>
<keyword evidence="3 5" id="KW-0949">S-adenosyl-L-methionine</keyword>
<evidence type="ECO:0000259" key="7">
    <source>
        <dbReference type="Pfam" id="PF17827"/>
    </source>
</evidence>
<evidence type="ECO:0000256" key="2">
    <source>
        <dbReference type="ARBA" id="ARBA00022679"/>
    </source>
</evidence>
<evidence type="ECO:0000313" key="9">
    <source>
        <dbReference type="Proteomes" id="UP001221302"/>
    </source>
</evidence>
<feature type="domain" description="Release factor glutamine methyltransferase N-terminal" evidence="7">
    <location>
        <begin position="7"/>
        <end position="76"/>
    </location>
</feature>
<keyword evidence="2 5" id="KW-0808">Transferase</keyword>
<accession>A0AAE3NYF7</accession>
<dbReference type="SUPFAM" id="SSF53335">
    <property type="entry name" value="S-adenosyl-L-methionine-dependent methyltransferases"/>
    <property type="match status" value="1"/>
</dbReference>
<dbReference type="RefSeq" id="WP_321536167.1">
    <property type="nucleotide sequence ID" value="NZ_JARGDL010000013.1"/>
</dbReference>
<dbReference type="Pfam" id="PF05175">
    <property type="entry name" value="MTS"/>
    <property type="match status" value="1"/>
</dbReference>
<dbReference type="PANTHER" id="PTHR18895:SF74">
    <property type="entry name" value="MTRF1L RELEASE FACTOR GLUTAMINE METHYLTRANSFERASE"/>
    <property type="match status" value="1"/>
</dbReference>
<feature type="binding site" evidence="5">
    <location>
        <position position="144"/>
    </location>
    <ligand>
        <name>S-adenosyl-L-methionine</name>
        <dbReference type="ChEBI" id="CHEBI:59789"/>
    </ligand>
</feature>
<gene>
    <name evidence="5 8" type="primary">prmC</name>
    <name evidence="8" type="ORF">P0M35_09555</name>
</gene>
<evidence type="ECO:0000256" key="4">
    <source>
        <dbReference type="ARBA" id="ARBA00048391"/>
    </source>
</evidence>
<dbReference type="AlphaFoldDB" id="A0AAE3NYF7"/>
<evidence type="ECO:0000313" key="8">
    <source>
        <dbReference type="EMBL" id="MDF1612396.1"/>
    </source>
</evidence>
<dbReference type="Proteomes" id="UP001221302">
    <property type="component" value="Unassembled WGS sequence"/>
</dbReference>
<dbReference type="InterPro" id="IPR050320">
    <property type="entry name" value="N5-glutamine_MTase"/>
</dbReference>
<comment type="function">
    <text evidence="5">Methylates the class 1 translation termination release factors RF1/PrfA and RF2/PrfB on the glutamine residue of the universally conserved GGQ motif.</text>
</comment>
<dbReference type="PANTHER" id="PTHR18895">
    <property type="entry name" value="HEMK METHYLTRANSFERASE"/>
    <property type="match status" value="1"/>
</dbReference>
<dbReference type="GO" id="GO:0003676">
    <property type="term" value="F:nucleic acid binding"/>
    <property type="evidence" value="ECO:0007669"/>
    <property type="project" value="InterPro"/>
</dbReference>
<dbReference type="Gene3D" id="1.10.8.10">
    <property type="entry name" value="DNA helicase RuvA subunit, C-terminal domain"/>
    <property type="match status" value="1"/>
</dbReference>
<keyword evidence="1 5" id="KW-0489">Methyltransferase</keyword>
<comment type="caution">
    <text evidence="8">The sequence shown here is derived from an EMBL/GenBank/DDBJ whole genome shotgun (WGS) entry which is preliminary data.</text>
</comment>
<dbReference type="InterPro" id="IPR002052">
    <property type="entry name" value="DNA_methylase_N6_adenine_CS"/>
</dbReference>
<evidence type="ECO:0000256" key="3">
    <source>
        <dbReference type="ARBA" id="ARBA00022691"/>
    </source>
</evidence>
<proteinExistence type="inferred from homology"/>
<dbReference type="NCBIfam" id="TIGR00536">
    <property type="entry name" value="hemK_fam"/>
    <property type="match status" value="1"/>
</dbReference>
<name>A0AAE3NYF7_9BACT</name>
<dbReference type="HAMAP" id="MF_02126">
    <property type="entry name" value="RF_methyltr_PrmC"/>
    <property type="match status" value="1"/>
</dbReference>
<dbReference type="InterPro" id="IPR019874">
    <property type="entry name" value="RF_methyltr_PrmC"/>
</dbReference>
<dbReference type="CDD" id="cd02440">
    <property type="entry name" value="AdoMet_MTases"/>
    <property type="match status" value="1"/>
</dbReference>
<dbReference type="NCBIfam" id="TIGR03534">
    <property type="entry name" value="RF_mod_PrmC"/>
    <property type="match status" value="1"/>
</dbReference>
<dbReference type="Gene3D" id="3.40.50.150">
    <property type="entry name" value="Vaccinia Virus protein VP39"/>
    <property type="match status" value="1"/>
</dbReference>
<reference evidence="8" key="1">
    <citation type="submission" date="2023-03" db="EMBL/GenBank/DDBJ databases">
        <title>Stygiobacter electus gen. nov., sp. nov., facultatively anaerobic thermotolerant bacterium of the class Ignavibacteria from a well of Yessentuki mineral water deposit.</title>
        <authorList>
            <person name="Podosokorskaya O.A."/>
            <person name="Elcheninov A.G."/>
            <person name="Petrova N.F."/>
            <person name="Zavarzina D.G."/>
            <person name="Kublanov I.V."/>
            <person name="Merkel A.Y."/>
        </authorList>
    </citation>
    <scope>NUCLEOTIDE SEQUENCE</scope>
    <source>
        <strain evidence="8">09-Me</strain>
    </source>
</reference>
<dbReference type="PROSITE" id="PS00092">
    <property type="entry name" value="N6_MTASE"/>
    <property type="match status" value="1"/>
</dbReference>
<comment type="similarity">
    <text evidence="5">Belongs to the protein N5-glutamine methyltransferase family. PrmC subfamily.</text>
</comment>
<dbReference type="InterPro" id="IPR040758">
    <property type="entry name" value="PrmC_N"/>
</dbReference>
<feature type="binding site" evidence="5">
    <location>
        <position position="189"/>
    </location>
    <ligand>
        <name>S-adenosyl-L-methionine</name>
        <dbReference type="ChEBI" id="CHEBI:59789"/>
    </ligand>
</feature>
<protein>
    <recommendedName>
        <fullName evidence="5">Release factor glutamine methyltransferase</fullName>
        <shortName evidence="5">RF MTase</shortName>
        <ecNumber evidence="5">2.1.1.297</ecNumber>
    </recommendedName>
    <alternativeName>
        <fullName evidence="5">N5-glutamine methyltransferase PrmC</fullName>
    </alternativeName>
    <alternativeName>
        <fullName evidence="5">Protein-(glutamine-N5) MTase PrmC</fullName>
    </alternativeName>
    <alternativeName>
        <fullName evidence="5">Protein-glutamine N-methyltransferase PrmC</fullName>
    </alternativeName>
</protein>
<feature type="binding site" evidence="5">
    <location>
        <begin position="189"/>
        <end position="192"/>
    </location>
    <ligand>
        <name>substrate</name>
    </ligand>
</feature>
<dbReference type="EMBL" id="JARGDL010000013">
    <property type="protein sequence ID" value="MDF1612396.1"/>
    <property type="molecule type" value="Genomic_DNA"/>
</dbReference>
<keyword evidence="9" id="KW-1185">Reference proteome</keyword>
<organism evidence="8 9">
    <name type="scientific">Stygiobacter electus</name>
    <dbReference type="NCBI Taxonomy" id="3032292"/>
    <lineage>
        <taxon>Bacteria</taxon>
        <taxon>Pseudomonadati</taxon>
        <taxon>Ignavibacteriota</taxon>
        <taxon>Ignavibacteria</taxon>
        <taxon>Ignavibacteriales</taxon>
        <taxon>Melioribacteraceae</taxon>
        <taxon>Stygiobacter</taxon>
    </lineage>
</organism>
<dbReference type="Pfam" id="PF17827">
    <property type="entry name" value="PrmC_N"/>
    <property type="match status" value="1"/>
</dbReference>